<comment type="caution">
    <text evidence="1">The sequence shown here is derived from an EMBL/GenBank/DDBJ whole genome shotgun (WGS) entry which is preliminary data.</text>
</comment>
<dbReference type="EMBL" id="BAAABX010000010">
    <property type="protein sequence ID" value="GAA0393554.1"/>
    <property type="molecule type" value="Genomic_DNA"/>
</dbReference>
<gene>
    <name evidence="1" type="ORF">GCM10010357_12970</name>
</gene>
<dbReference type="Proteomes" id="UP001500879">
    <property type="component" value="Unassembled WGS sequence"/>
</dbReference>
<sequence>MAGFAETVLERVRMARARLAAAREAGDAYEEAAAADELDDVLRIAREHGIDPDAGTGAR</sequence>
<protein>
    <submittedName>
        <fullName evidence="1">Uncharacterized protein</fullName>
    </submittedName>
</protein>
<reference evidence="1 2" key="1">
    <citation type="journal article" date="2019" name="Int. J. Syst. Evol. Microbiol.">
        <title>The Global Catalogue of Microorganisms (GCM) 10K type strain sequencing project: providing services to taxonomists for standard genome sequencing and annotation.</title>
        <authorList>
            <consortium name="The Broad Institute Genomics Platform"/>
            <consortium name="The Broad Institute Genome Sequencing Center for Infectious Disease"/>
            <person name="Wu L."/>
            <person name="Ma J."/>
        </authorList>
    </citation>
    <scope>NUCLEOTIDE SEQUENCE [LARGE SCALE GENOMIC DNA]</scope>
    <source>
        <strain evidence="1 2">JCM 4788</strain>
    </source>
</reference>
<accession>A0ABN0YF51</accession>
<evidence type="ECO:0000313" key="2">
    <source>
        <dbReference type="Proteomes" id="UP001500879"/>
    </source>
</evidence>
<evidence type="ECO:0000313" key="1">
    <source>
        <dbReference type="EMBL" id="GAA0393554.1"/>
    </source>
</evidence>
<name>A0ABN0YF51_9ACTN</name>
<proteinExistence type="predicted"/>
<keyword evidence="2" id="KW-1185">Reference proteome</keyword>
<organism evidence="1 2">
    <name type="scientific">Streptomyces luteireticuli</name>
    <dbReference type="NCBI Taxonomy" id="173858"/>
    <lineage>
        <taxon>Bacteria</taxon>
        <taxon>Bacillati</taxon>
        <taxon>Actinomycetota</taxon>
        <taxon>Actinomycetes</taxon>
        <taxon>Kitasatosporales</taxon>
        <taxon>Streptomycetaceae</taxon>
        <taxon>Streptomyces</taxon>
    </lineage>
</organism>